<dbReference type="InterPro" id="IPR013785">
    <property type="entry name" value="Aldolase_TIM"/>
</dbReference>
<comment type="catalytic activity">
    <reaction evidence="1 8">
        <text>1-(2-carboxyphenylamino)-1-deoxy-D-ribulose 5-phosphate + H(+) = (1S,2R)-1-C-(indol-3-yl)glycerol 3-phosphate + CO2 + H2O</text>
        <dbReference type="Rhea" id="RHEA:23476"/>
        <dbReference type="ChEBI" id="CHEBI:15377"/>
        <dbReference type="ChEBI" id="CHEBI:15378"/>
        <dbReference type="ChEBI" id="CHEBI:16526"/>
        <dbReference type="ChEBI" id="CHEBI:58613"/>
        <dbReference type="ChEBI" id="CHEBI:58866"/>
        <dbReference type="EC" id="4.1.1.48"/>
    </reaction>
</comment>
<dbReference type="RefSeq" id="WP_310172835.1">
    <property type="nucleotide sequence ID" value="NZ_BAABHE010000002.1"/>
</dbReference>
<dbReference type="InterPro" id="IPR011060">
    <property type="entry name" value="RibuloseP-bd_barrel"/>
</dbReference>
<dbReference type="SUPFAM" id="SSF51366">
    <property type="entry name" value="Ribulose-phoshate binding barrel"/>
    <property type="match status" value="1"/>
</dbReference>
<accession>A0ABU2B3U7</accession>
<dbReference type="NCBIfam" id="NF001369">
    <property type="entry name" value="PRK00278.1-1"/>
    <property type="match status" value="1"/>
</dbReference>
<proteinExistence type="inferred from homology"/>
<evidence type="ECO:0000256" key="7">
    <source>
        <dbReference type="ARBA" id="ARBA00023239"/>
    </source>
</evidence>
<gene>
    <name evidence="8" type="primary">trpC</name>
    <name evidence="10" type="ORF">J2S62_001336</name>
</gene>
<dbReference type="PANTHER" id="PTHR22854">
    <property type="entry name" value="TRYPTOPHAN BIOSYNTHESIS PROTEIN"/>
    <property type="match status" value="1"/>
</dbReference>
<dbReference type="Gene3D" id="3.20.20.70">
    <property type="entry name" value="Aldolase class I"/>
    <property type="match status" value="1"/>
</dbReference>
<keyword evidence="6 8" id="KW-0057">Aromatic amino acid biosynthesis</keyword>
<sequence>MTPSPSTGTVLDSIIAGVVEDMDTRKATTPLARMQQLAAEAAPARNAYDALVGGRDNAAGVGIIAEVKRESPSAGPLADIASPAELAAQYAAGGAAAISVLTERRRFGGSLEDFDAVRARVDIPLLRKDFTVDEYQIYEARAHGADLVLLIVAALDDTQLRDYLALTHELGMHALVETHTVEEIQRAVAVNASIVGVNVRNLKTLEVDTAHYGTLAGHLPANVVRVAESGVKQASDVAMYAAQGADAVLVGEALVKHGEPRQAIADFRQASRS</sequence>
<organism evidence="10 11">
    <name type="scientific">Enteractinococcus fodinae</name>
    <dbReference type="NCBI Taxonomy" id="684663"/>
    <lineage>
        <taxon>Bacteria</taxon>
        <taxon>Bacillati</taxon>
        <taxon>Actinomycetota</taxon>
        <taxon>Actinomycetes</taxon>
        <taxon>Micrococcales</taxon>
        <taxon>Micrococcaceae</taxon>
    </lineage>
</organism>
<protein>
    <recommendedName>
        <fullName evidence="8">Indole-3-glycerol phosphate synthase</fullName>
        <shortName evidence="8">IGPS</shortName>
        <ecNumber evidence="8">4.1.1.48</ecNumber>
    </recommendedName>
</protein>
<evidence type="ECO:0000256" key="2">
    <source>
        <dbReference type="ARBA" id="ARBA00004696"/>
    </source>
</evidence>
<evidence type="ECO:0000259" key="9">
    <source>
        <dbReference type="Pfam" id="PF00218"/>
    </source>
</evidence>
<evidence type="ECO:0000256" key="4">
    <source>
        <dbReference type="ARBA" id="ARBA00022793"/>
    </source>
</evidence>
<dbReference type="PANTHER" id="PTHR22854:SF2">
    <property type="entry name" value="INDOLE-3-GLYCEROL-PHOSPHATE SYNTHASE"/>
    <property type="match status" value="1"/>
</dbReference>
<comment type="caution">
    <text evidence="10">The sequence shown here is derived from an EMBL/GenBank/DDBJ whole genome shotgun (WGS) entry which is preliminary data.</text>
</comment>
<keyword evidence="11" id="KW-1185">Reference proteome</keyword>
<dbReference type="HAMAP" id="MF_00134_B">
    <property type="entry name" value="IGPS_B"/>
    <property type="match status" value="1"/>
</dbReference>
<comment type="pathway">
    <text evidence="2 8">Amino-acid biosynthesis; L-tryptophan biosynthesis; L-tryptophan from chorismate: step 4/5.</text>
</comment>
<dbReference type="InterPro" id="IPR045186">
    <property type="entry name" value="Indole-3-glycerol_P_synth"/>
</dbReference>
<keyword evidence="4 8" id="KW-0210">Decarboxylase</keyword>
<dbReference type="Proteomes" id="UP001183794">
    <property type="component" value="Unassembled WGS sequence"/>
</dbReference>
<evidence type="ECO:0000256" key="6">
    <source>
        <dbReference type="ARBA" id="ARBA00023141"/>
    </source>
</evidence>
<name>A0ABU2B3U7_9MICC</name>
<comment type="similarity">
    <text evidence="8">Belongs to the TrpC family.</text>
</comment>
<evidence type="ECO:0000256" key="3">
    <source>
        <dbReference type="ARBA" id="ARBA00022605"/>
    </source>
</evidence>
<evidence type="ECO:0000256" key="1">
    <source>
        <dbReference type="ARBA" id="ARBA00001633"/>
    </source>
</evidence>
<dbReference type="NCBIfam" id="NF001377">
    <property type="entry name" value="PRK00278.2-4"/>
    <property type="match status" value="1"/>
</dbReference>
<keyword evidence="5 8" id="KW-0822">Tryptophan biosynthesis</keyword>
<evidence type="ECO:0000313" key="11">
    <source>
        <dbReference type="Proteomes" id="UP001183794"/>
    </source>
</evidence>
<dbReference type="CDD" id="cd00331">
    <property type="entry name" value="IGPS"/>
    <property type="match status" value="1"/>
</dbReference>
<keyword evidence="7 8" id="KW-0456">Lyase</keyword>
<evidence type="ECO:0000256" key="5">
    <source>
        <dbReference type="ARBA" id="ARBA00022822"/>
    </source>
</evidence>
<dbReference type="EMBL" id="JAVDYJ010000001">
    <property type="protein sequence ID" value="MDR7347079.1"/>
    <property type="molecule type" value="Genomic_DNA"/>
</dbReference>
<dbReference type="InterPro" id="IPR013798">
    <property type="entry name" value="Indole-3-glycerol_P_synth_dom"/>
</dbReference>
<feature type="domain" description="Indole-3-glycerol phosphate synthase" evidence="9">
    <location>
        <begin position="11"/>
        <end position="266"/>
    </location>
</feature>
<evidence type="ECO:0000313" key="10">
    <source>
        <dbReference type="EMBL" id="MDR7347079.1"/>
    </source>
</evidence>
<keyword evidence="3 8" id="KW-0028">Amino-acid biosynthesis</keyword>
<dbReference type="EC" id="4.1.1.48" evidence="8"/>
<reference evidence="10 11" key="1">
    <citation type="submission" date="2023-07" db="EMBL/GenBank/DDBJ databases">
        <title>Sequencing the genomes of 1000 actinobacteria strains.</title>
        <authorList>
            <person name="Klenk H.-P."/>
        </authorList>
    </citation>
    <scope>NUCLEOTIDE SEQUENCE [LARGE SCALE GENOMIC DNA]</scope>
    <source>
        <strain evidence="10 11">DSM 22966</strain>
    </source>
</reference>
<evidence type="ECO:0000256" key="8">
    <source>
        <dbReference type="HAMAP-Rule" id="MF_00134"/>
    </source>
</evidence>
<dbReference type="Pfam" id="PF00218">
    <property type="entry name" value="IGPS"/>
    <property type="match status" value="1"/>
</dbReference>